<evidence type="ECO:0000313" key="1">
    <source>
        <dbReference type="EMBL" id="MBB6211598.1"/>
    </source>
</evidence>
<dbReference type="SUPFAM" id="SSF48371">
    <property type="entry name" value="ARM repeat"/>
    <property type="match status" value="1"/>
</dbReference>
<evidence type="ECO:0000313" key="2">
    <source>
        <dbReference type="Proteomes" id="UP000544872"/>
    </source>
</evidence>
<name>A0A7W9ZHJ7_NOVIT</name>
<proteinExistence type="predicted"/>
<accession>A0A7W9ZHJ7</accession>
<comment type="caution">
    <text evidence="1">The sequence shown here is derived from an EMBL/GenBank/DDBJ whole genome shotgun (WGS) entry which is preliminary data.</text>
</comment>
<organism evidence="1 2">
    <name type="scientific">Novispirillum itersonii</name>
    <name type="common">Aquaspirillum itersonii</name>
    <dbReference type="NCBI Taxonomy" id="189"/>
    <lineage>
        <taxon>Bacteria</taxon>
        <taxon>Pseudomonadati</taxon>
        <taxon>Pseudomonadota</taxon>
        <taxon>Alphaproteobacteria</taxon>
        <taxon>Rhodospirillales</taxon>
        <taxon>Novispirillaceae</taxon>
        <taxon>Novispirillum</taxon>
    </lineage>
</organism>
<reference evidence="1 2" key="1">
    <citation type="submission" date="2020-08" db="EMBL/GenBank/DDBJ databases">
        <title>Genomic Encyclopedia of Type Strains, Phase IV (KMG-IV): sequencing the most valuable type-strain genomes for metagenomic binning, comparative biology and taxonomic classification.</title>
        <authorList>
            <person name="Goeker M."/>
        </authorList>
    </citation>
    <scope>NUCLEOTIDE SEQUENCE [LARGE SCALE GENOMIC DNA]</scope>
    <source>
        <strain evidence="1 2">DSM 11590</strain>
    </source>
</reference>
<dbReference type="RefSeq" id="WP_184264518.1">
    <property type="nucleotide sequence ID" value="NZ_JACIIX010000012.1"/>
</dbReference>
<dbReference type="EMBL" id="JACIIX010000012">
    <property type="protein sequence ID" value="MBB6211598.1"/>
    <property type="molecule type" value="Genomic_DNA"/>
</dbReference>
<sequence length="256" mass="27305">MAVTGKAPSGRGVADVAPERLAELNAGRVAIATLTEGLAMDFAVLLAAVVPQADATAMQAAAGEGVTRRMALGGTLLRQAGADLSALAGHPSDTVRGWVCYALAQQHGADLPALLAVLRPLADDPHFGVREWVWLAARPTLLTDVPQAIALLTPWTAEPSDWLRRFASEALRPRGVWCAHAAVLRADPSPGLPLLEPLRADPARYVQDSVANWLNDAAKDHPDWVRALCARWLAESPVAATRYICKRAQRSLKETA</sequence>
<protein>
    <submittedName>
        <fullName evidence="1">3-methyladenine DNA glycosylase AlkC</fullName>
    </submittedName>
</protein>
<keyword evidence="2" id="KW-1185">Reference proteome</keyword>
<dbReference type="Proteomes" id="UP000544872">
    <property type="component" value="Unassembled WGS sequence"/>
</dbReference>
<gene>
    <name evidence="1" type="ORF">FHS48_003039</name>
</gene>
<dbReference type="Gene3D" id="1.25.40.290">
    <property type="entry name" value="ARM repeat domains"/>
    <property type="match status" value="1"/>
</dbReference>
<dbReference type="InterPro" id="IPR016024">
    <property type="entry name" value="ARM-type_fold"/>
</dbReference>
<dbReference type="Pfam" id="PF13646">
    <property type="entry name" value="HEAT_2"/>
    <property type="match status" value="1"/>
</dbReference>
<dbReference type="AlphaFoldDB" id="A0A7W9ZHJ7"/>